<accession>A0A1X0S913</accession>
<proteinExistence type="predicted"/>
<protein>
    <submittedName>
        <fullName evidence="1">Uncharacterized protein</fullName>
    </submittedName>
</protein>
<dbReference type="Proteomes" id="UP000242381">
    <property type="component" value="Unassembled WGS sequence"/>
</dbReference>
<sequence>MPIRKDSLSHGFNIDPSNPLWKNRFTNDEIGETRRHNPHTLPPCPDQLLDYLNHFSDKKTLNALISQTRKRHCDFDKEFNLEWAQPSIISALRLFRGNYFPLTDQTEADMIRRIWSFIGKAFDNVNLDI</sequence>
<evidence type="ECO:0000313" key="1">
    <source>
        <dbReference type="EMBL" id="ORE20827.1"/>
    </source>
</evidence>
<name>A0A1X0S913_RHIZD</name>
<reference evidence="1 2" key="1">
    <citation type="journal article" date="2016" name="Proc. Natl. Acad. Sci. U.S.A.">
        <title>Lipid metabolic changes in an early divergent fungus govern the establishment of a mutualistic symbiosis with endobacteria.</title>
        <authorList>
            <person name="Lastovetsky O.A."/>
            <person name="Gaspar M.L."/>
            <person name="Mondo S.J."/>
            <person name="LaButti K.M."/>
            <person name="Sandor L."/>
            <person name="Grigoriev I.V."/>
            <person name="Henry S.A."/>
            <person name="Pawlowska T.E."/>
        </authorList>
    </citation>
    <scope>NUCLEOTIDE SEQUENCE [LARGE SCALE GENOMIC DNA]</scope>
    <source>
        <strain evidence="1 2">ATCC 11559</strain>
    </source>
</reference>
<organism evidence="1 2">
    <name type="scientific">Rhizopus microsporus</name>
    <dbReference type="NCBI Taxonomy" id="58291"/>
    <lineage>
        <taxon>Eukaryota</taxon>
        <taxon>Fungi</taxon>
        <taxon>Fungi incertae sedis</taxon>
        <taxon>Mucoromycota</taxon>
        <taxon>Mucoromycotina</taxon>
        <taxon>Mucoromycetes</taxon>
        <taxon>Mucorales</taxon>
        <taxon>Mucorineae</taxon>
        <taxon>Rhizopodaceae</taxon>
        <taxon>Rhizopus</taxon>
    </lineage>
</organism>
<dbReference type="EMBL" id="KV921288">
    <property type="protein sequence ID" value="ORE20827.1"/>
    <property type="molecule type" value="Genomic_DNA"/>
</dbReference>
<dbReference type="AlphaFoldDB" id="A0A1X0S913"/>
<dbReference type="OMA" id="GETRRHN"/>
<gene>
    <name evidence="1" type="ORF">BCV71DRAFT_74434</name>
</gene>
<evidence type="ECO:0000313" key="2">
    <source>
        <dbReference type="Proteomes" id="UP000242381"/>
    </source>
</evidence>